<dbReference type="InParanoid" id="A0A059A481"/>
<dbReference type="AlphaFoldDB" id="A0A059A481"/>
<feature type="compositionally biased region" description="Basic and acidic residues" evidence="2">
    <location>
        <begin position="383"/>
        <end position="411"/>
    </location>
</feature>
<protein>
    <recommendedName>
        <fullName evidence="3">MATH domain-containing protein</fullName>
    </recommendedName>
</protein>
<evidence type="ECO:0000259" key="3">
    <source>
        <dbReference type="PROSITE" id="PS50144"/>
    </source>
</evidence>
<dbReference type="Gene3D" id="2.60.210.10">
    <property type="entry name" value="Apoptosis, Tumor Necrosis Factor Receptor Associated Protein 2, Chain A"/>
    <property type="match status" value="1"/>
</dbReference>
<gene>
    <name evidence="4" type="ORF">EUGRSUZ_K01901</name>
</gene>
<sequence length="425" mass="48559">MSGRRGCFSPCGFSPRRSRNSTRVQPVAVPLSYESELVPCFEGEQAMGERNPTSWKYTWKITNFTSLTQKKYYSEVFTPGDNAWRILIFPKGNSVECLSIYLDTADSVRLPYGWSRSAHFRLILVDQNNNDYSRIKETEHDFTARESDWGFTSFIPLSELHDSRNGYLVNNTLTVVAEILGPQRPAENTQVAEPPANVPQATPIDTFDTYFTNLEEIINAAQSSPARGGSNTNNQRSALLTYEAPTLEEVEKAKLSLKECLSDIFKLNVKDRLAEAMSTLSIAKRGLSLDQQKSVKAFWANFDEFTSDFLTFEQDNAEFELQKLLKDQMFATMKKNHETHISYKQLLGELTKEEEELNKKLEEVKSRREKLISDWEILMVESEEAKSGHKGQEKKVAEAEEKKRIAEERMSRSTTAWSNLKMLFG</sequence>
<feature type="region of interest" description="Disordered" evidence="2">
    <location>
        <begin position="383"/>
        <end position="413"/>
    </location>
</feature>
<dbReference type="Gramene" id="KCW48165">
    <property type="protein sequence ID" value="KCW48165"/>
    <property type="gene ID" value="EUGRSUZ_K01901"/>
</dbReference>
<dbReference type="PANTHER" id="PTHR46236">
    <property type="entry name" value="TRAF-LIKE SUPERFAMILY PROTEIN"/>
    <property type="match status" value="1"/>
</dbReference>
<evidence type="ECO:0000256" key="1">
    <source>
        <dbReference type="ARBA" id="ARBA00023054"/>
    </source>
</evidence>
<accession>A0A059A481</accession>
<evidence type="ECO:0000313" key="4">
    <source>
        <dbReference type="EMBL" id="KCW48165.1"/>
    </source>
</evidence>
<reference evidence="4" key="1">
    <citation type="submission" date="2013-07" db="EMBL/GenBank/DDBJ databases">
        <title>The genome of Eucalyptus grandis.</title>
        <authorList>
            <person name="Schmutz J."/>
            <person name="Hayes R."/>
            <person name="Myburg A."/>
            <person name="Tuskan G."/>
            <person name="Grattapaglia D."/>
            <person name="Rokhsar D.S."/>
        </authorList>
    </citation>
    <scope>NUCLEOTIDE SEQUENCE</scope>
    <source>
        <tissue evidence="4">Leaf extractions</tissue>
    </source>
</reference>
<dbReference type="SUPFAM" id="SSF49599">
    <property type="entry name" value="TRAF domain-like"/>
    <property type="match status" value="1"/>
</dbReference>
<dbReference type="Pfam" id="PF22486">
    <property type="entry name" value="MATH_2"/>
    <property type="match status" value="1"/>
</dbReference>
<dbReference type="InterPro" id="IPR008974">
    <property type="entry name" value="TRAF-like"/>
</dbReference>
<dbReference type="SMART" id="SM00061">
    <property type="entry name" value="MATH"/>
    <property type="match status" value="1"/>
</dbReference>
<dbReference type="EMBL" id="KK198763">
    <property type="protein sequence ID" value="KCW48165.1"/>
    <property type="molecule type" value="Genomic_DNA"/>
</dbReference>
<keyword evidence="1" id="KW-0175">Coiled coil</keyword>
<dbReference type="STRING" id="71139.A0A059A481"/>
<dbReference type="CDD" id="cd00121">
    <property type="entry name" value="MATH"/>
    <property type="match status" value="1"/>
</dbReference>
<dbReference type="OMA" id="HETHISY"/>
<dbReference type="InterPro" id="IPR050804">
    <property type="entry name" value="MCC"/>
</dbReference>
<feature type="domain" description="MATH" evidence="3">
    <location>
        <begin position="54"/>
        <end position="179"/>
    </location>
</feature>
<dbReference type="FunCoup" id="A0A059A481">
    <property type="interactions" value="419"/>
</dbReference>
<evidence type="ECO:0000256" key="2">
    <source>
        <dbReference type="SAM" id="MobiDB-lite"/>
    </source>
</evidence>
<dbReference type="PROSITE" id="PS50144">
    <property type="entry name" value="MATH"/>
    <property type="match status" value="1"/>
</dbReference>
<proteinExistence type="predicted"/>
<dbReference type="InterPro" id="IPR002083">
    <property type="entry name" value="MATH/TRAF_dom"/>
</dbReference>
<name>A0A059A481_EUCGR</name>
<dbReference type="eggNOG" id="KOG1863">
    <property type="taxonomic scope" value="Eukaryota"/>
</dbReference>
<dbReference type="PANTHER" id="PTHR46236:SF35">
    <property type="entry name" value="MATH DOMAIN-CONTAINING PROTEIN"/>
    <property type="match status" value="1"/>
</dbReference>
<organism evidence="4">
    <name type="scientific">Eucalyptus grandis</name>
    <name type="common">Flooded gum</name>
    <dbReference type="NCBI Taxonomy" id="71139"/>
    <lineage>
        <taxon>Eukaryota</taxon>
        <taxon>Viridiplantae</taxon>
        <taxon>Streptophyta</taxon>
        <taxon>Embryophyta</taxon>
        <taxon>Tracheophyta</taxon>
        <taxon>Spermatophyta</taxon>
        <taxon>Magnoliopsida</taxon>
        <taxon>eudicotyledons</taxon>
        <taxon>Gunneridae</taxon>
        <taxon>Pentapetalae</taxon>
        <taxon>rosids</taxon>
        <taxon>malvids</taxon>
        <taxon>Myrtales</taxon>
        <taxon>Myrtaceae</taxon>
        <taxon>Myrtoideae</taxon>
        <taxon>Eucalypteae</taxon>
        <taxon>Eucalyptus</taxon>
    </lineage>
</organism>